<feature type="non-terminal residue" evidence="1">
    <location>
        <position position="157"/>
    </location>
</feature>
<evidence type="ECO:0000313" key="2">
    <source>
        <dbReference type="Proteomes" id="UP000747542"/>
    </source>
</evidence>
<dbReference type="Proteomes" id="UP000747542">
    <property type="component" value="Unassembled WGS sequence"/>
</dbReference>
<proteinExistence type="predicted"/>
<accession>A0A8J5MQ74</accession>
<organism evidence="1 2">
    <name type="scientific">Homarus americanus</name>
    <name type="common">American lobster</name>
    <dbReference type="NCBI Taxonomy" id="6706"/>
    <lineage>
        <taxon>Eukaryota</taxon>
        <taxon>Metazoa</taxon>
        <taxon>Ecdysozoa</taxon>
        <taxon>Arthropoda</taxon>
        <taxon>Crustacea</taxon>
        <taxon>Multicrustacea</taxon>
        <taxon>Malacostraca</taxon>
        <taxon>Eumalacostraca</taxon>
        <taxon>Eucarida</taxon>
        <taxon>Decapoda</taxon>
        <taxon>Pleocyemata</taxon>
        <taxon>Astacidea</taxon>
        <taxon>Nephropoidea</taxon>
        <taxon>Nephropidae</taxon>
        <taxon>Homarus</taxon>
    </lineage>
</organism>
<comment type="caution">
    <text evidence="1">The sequence shown here is derived from an EMBL/GenBank/DDBJ whole genome shotgun (WGS) entry which is preliminary data.</text>
</comment>
<reference evidence="1" key="1">
    <citation type="journal article" date="2021" name="Sci. Adv.">
        <title>The American lobster genome reveals insights on longevity, neural, and immune adaptations.</title>
        <authorList>
            <person name="Polinski J.M."/>
            <person name="Zimin A.V."/>
            <person name="Clark K.F."/>
            <person name="Kohn A.B."/>
            <person name="Sadowski N."/>
            <person name="Timp W."/>
            <person name="Ptitsyn A."/>
            <person name="Khanna P."/>
            <person name="Romanova D.Y."/>
            <person name="Williams P."/>
            <person name="Greenwood S.J."/>
            <person name="Moroz L.L."/>
            <person name="Walt D.R."/>
            <person name="Bodnar A.G."/>
        </authorList>
    </citation>
    <scope>NUCLEOTIDE SEQUENCE</scope>
    <source>
        <strain evidence="1">GMGI-L3</strain>
    </source>
</reference>
<evidence type="ECO:0000313" key="1">
    <source>
        <dbReference type="EMBL" id="KAG7159650.1"/>
    </source>
</evidence>
<dbReference type="Gene3D" id="1.25.40.20">
    <property type="entry name" value="Ankyrin repeat-containing domain"/>
    <property type="match status" value="1"/>
</dbReference>
<gene>
    <name evidence="1" type="primary">Ank1-L9</name>
    <name evidence="1" type="ORF">Hamer_G025300</name>
</gene>
<feature type="non-terminal residue" evidence="1">
    <location>
        <position position="1"/>
    </location>
</feature>
<keyword evidence="2" id="KW-1185">Reference proteome</keyword>
<name>A0A8J5MQ74_HOMAM</name>
<sequence length="157" mass="17062">KIYWKDCANNYEEALKDIKDKDSGVSTYMGNQSLTTSIHLQDASGRTILHWMAEVGNIAMLQGSPEELYDQLLSLITQSDDFEQGGRLLYAGAPLESPSGSSTQPLPLAITSNRREMVSLLLAAGAPLTTTCNGLNLLTLAWLSPDVTPPVQVIIIR</sequence>
<dbReference type="InterPro" id="IPR036770">
    <property type="entry name" value="Ankyrin_rpt-contain_sf"/>
</dbReference>
<protein>
    <submittedName>
        <fullName evidence="1">Putative Ankyrin-1-like 9</fullName>
    </submittedName>
</protein>
<dbReference type="AlphaFoldDB" id="A0A8J5MQ74"/>
<dbReference type="EMBL" id="JAHLQT010033046">
    <property type="protein sequence ID" value="KAG7159650.1"/>
    <property type="molecule type" value="Genomic_DNA"/>
</dbReference>
<dbReference type="SUPFAM" id="SSF48403">
    <property type="entry name" value="Ankyrin repeat"/>
    <property type="match status" value="1"/>
</dbReference>